<dbReference type="GO" id="GO:0005634">
    <property type="term" value="C:nucleus"/>
    <property type="evidence" value="ECO:0007669"/>
    <property type="project" value="UniProtKB-SubCell"/>
</dbReference>
<evidence type="ECO:0000259" key="8">
    <source>
        <dbReference type="Pfam" id="PF05837"/>
    </source>
</evidence>
<evidence type="ECO:0000256" key="7">
    <source>
        <dbReference type="ARBA" id="ARBA00025735"/>
    </source>
</evidence>
<evidence type="ECO:0000256" key="1">
    <source>
        <dbReference type="ARBA" id="ARBA00004123"/>
    </source>
</evidence>
<keyword evidence="10" id="KW-1185">Reference proteome</keyword>
<dbReference type="GO" id="GO:0007059">
    <property type="term" value="P:chromosome segregation"/>
    <property type="evidence" value="ECO:0007669"/>
    <property type="project" value="TreeGrafter"/>
</dbReference>
<reference evidence="9" key="1">
    <citation type="journal article" date="2020" name="Fungal Divers.">
        <title>Resolving the Mortierellaceae phylogeny through synthesis of multi-gene phylogenetics and phylogenomics.</title>
        <authorList>
            <person name="Vandepol N."/>
            <person name="Liber J."/>
            <person name="Desiro A."/>
            <person name="Na H."/>
            <person name="Kennedy M."/>
            <person name="Barry K."/>
            <person name="Grigoriev I.V."/>
            <person name="Miller A.N."/>
            <person name="O'Donnell K."/>
            <person name="Stajich J.E."/>
            <person name="Bonito G."/>
        </authorList>
    </citation>
    <scope>NUCLEOTIDE SEQUENCE</scope>
    <source>
        <strain evidence="9">KOD948</strain>
    </source>
</reference>
<dbReference type="PANTHER" id="PTHR48122">
    <property type="entry name" value="CENTROMERE PROTEIN H"/>
    <property type="match status" value="1"/>
</dbReference>
<gene>
    <name evidence="9" type="ORF">BG011_005311</name>
</gene>
<dbReference type="EMBL" id="JAAAJA010000365">
    <property type="protein sequence ID" value="KAG0255119.1"/>
    <property type="molecule type" value="Genomic_DNA"/>
</dbReference>
<accession>A0A9P6U0H1</accession>
<evidence type="ECO:0000313" key="9">
    <source>
        <dbReference type="EMBL" id="KAG0255119.1"/>
    </source>
</evidence>
<dbReference type="InterPro" id="IPR040034">
    <property type="entry name" value="CENP-H"/>
</dbReference>
<evidence type="ECO:0000256" key="3">
    <source>
        <dbReference type="ARBA" id="ARBA00022454"/>
    </source>
</evidence>
<comment type="similarity">
    <text evidence="7">Belongs to the CENP-H/MCM16 family.</text>
</comment>
<protein>
    <recommendedName>
        <fullName evidence="8">Centromere protein H C-terminal domain-containing protein</fullName>
    </recommendedName>
</protein>
<proteinExistence type="inferred from homology"/>
<dbReference type="PANTHER" id="PTHR48122:SF1">
    <property type="entry name" value="CENTROMERE PROTEIN H"/>
    <property type="match status" value="1"/>
</dbReference>
<keyword evidence="3" id="KW-0158">Chromosome</keyword>
<dbReference type="AlphaFoldDB" id="A0A9P6U0H1"/>
<dbReference type="GO" id="GO:0007052">
    <property type="term" value="P:mitotic spindle organization"/>
    <property type="evidence" value="ECO:0007669"/>
    <property type="project" value="TreeGrafter"/>
</dbReference>
<dbReference type="InterPro" id="IPR008426">
    <property type="entry name" value="CENP-H_C"/>
</dbReference>
<name>A0A9P6U0H1_9FUNG</name>
<dbReference type="OrthoDB" id="2274804at2759"/>
<evidence type="ECO:0000313" key="10">
    <source>
        <dbReference type="Proteomes" id="UP000726737"/>
    </source>
</evidence>
<sequence length="238" mass="27134">MTLTVAPVNSMDDNGLIAALEEQVLQLIDHEGWLDVQIRELEFANENDTASIHDDERSAADVRKDLEKRIDYLKQELALAVSMDTIRTKVFDSAHGYQVVLKSFFKGEQDPDEKAIASAIQERDDTVSEYLHIHKELQQTRRELSSIQKQVLDSQDENRKLAQLLSQETAAMKDDMASQDSGSNRRMAQRLEEDLKTIAIKHDVVSNVLQGLLLESDIDWASDPHYLDVMLKIKRTED</sequence>
<comment type="caution">
    <text evidence="9">The sequence shown here is derived from an EMBL/GenBank/DDBJ whole genome shotgun (WGS) entry which is preliminary data.</text>
</comment>
<dbReference type="GO" id="GO:0051382">
    <property type="term" value="P:kinetochore assembly"/>
    <property type="evidence" value="ECO:0007669"/>
    <property type="project" value="InterPro"/>
</dbReference>
<evidence type="ECO:0000256" key="2">
    <source>
        <dbReference type="ARBA" id="ARBA00004629"/>
    </source>
</evidence>
<comment type="subcellular location">
    <subcellularLocation>
        <location evidence="2">Chromosome</location>
        <location evidence="2">Centromere</location>
        <location evidence="2">Kinetochore</location>
    </subcellularLocation>
    <subcellularLocation>
        <location evidence="1">Nucleus</location>
    </subcellularLocation>
</comment>
<evidence type="ECO:0000256" key="5">
    <source>
        <dbReference type="ARBA" id="ARBA00023242"/>
    </source>
</evidence>
<evidence type="ECO:0000256" key="4">
    <source>
        <dbReference type="ARBA" id="ARBA00022838"/>
    </source>
</evidence>
<dbReference type="Proteomes" id="UP000726737">
    <property type="component" value="Unassembled WGS sequence"/>
</dbReference>
<dbReference type="GO" id="GO:0043515">
    <property type="term" value="F:kinetochore binding"/>
    <property type="evidence" value="ECO:0007669"/>
    <property type="project" value="TreeGrafter"/>
</dbReference>
<keyword evidence="6" id="KW-0137">Centromere</keyword>
<evidence type="ECO:0000256" key="6">
    <source>
        <dbReference type="ARBA" id="ARBA00023328"/>
    </source>
</evidence>
<keyword evidence="5" id="KW-0539">Nucleus</keyword>
<dbReference type="Pfam" id="PF05837">
    <property type="entry name" value="CENP-H"/>
    <property type="match status" value="1"/>
</dbReference>
<feature type="domain" description="Centromere protein H C-terminal" evidence="8">
    <location>
        <begin position="34"/>
        <end position="232"/>
    </location>
</feature>
<organism evidence="9 10">
    <name type="scientific">Mortierella polycephala</name>
    <dbReference type="NCBI Taxonomy" id="41804"/>
    <lineage>
        <taxon>Eukaryota</taxon>
        <taxon>Fungi</taxon>
        <taxon>Fungi incertae sedis</taxon>
        <taxon>Mucoromycota</taxon>
        <taxon>Mortierellomycotina</taxon>
        <taxon>Mortierellomycetes</taxon>
        <taxon>Mortierellales</taxon>
        <taxon>Mortierellaceae</taxon>
        <taxon>Mortierella</taxon>
    </lineage>
</organism>
<keyword evidence="4" id="KW-0995">Kinetochore</keyword>
<dbReference type="GO" id="GO:0000776">
    <property type="term" value="C:kinetochore"/>
    <property type="evidence" value="ECO:0007669"/>
    <property type="project" value="UniProtKB-KW"/>
</dbReference>